<protein>
    <recommendedName>
        <fullName evidence="3">PNPLA domain-containing protein</fullName>
    </recommendedName>
</protein>
<keyword evidence="1 2" id="KW-0443">Lipid metabolism</keyword>
<dbReference type="Pfam" id="PF01734">
    <property type="entry name" value="Patatin"/>
    <property type="match status" value="1"/>
</dbReference>
<dbReference type="Proteomes" id="UP000537204">
    <property type="component" value="Unassembled WGS sequence"/>
</dbReference>
<dbReference type="AlphaFoldDB" id="A0A7W8ZPD3"/>
<proteinExistence type="predicted"/>
<dbReference type="PROSITE" id="PS51635">
    <property type="entry name" value="PNPLA"/>
    <property type="match status" value="1"/>
</dbReference>
<evidence type="ECO:0000259" key="3">
    <source>
        <dbReference type="PROSITE" id="PS51635"/>
    </source>
</evidence>
<feature type="domain" description="PNPLA" evidence="3">
    <location>
        <begin position="18"/>
        <end position="300"/>
    </location>
</feature>
<comment type="caution">
    <text evidence="4">The sequence shown here is derived from an EMBL/GenBank/DDBJ whole genome shotgun (WGS) entry which is preliminary data.</text>
</comment>
<evidence type="ECO:0000313" key="4">
    <source>
        <dbReference type="EMBL" id="MBB5637714.1"/>
    </source>
</evidence>
<dbReference type="EMBL" id="JACHCE010000006">
    <property type="protein sequence ID" value="MBB5637714.1"/>
    <property type="molecule type" value="Genomic_DNA"/>
</dbReference>
<dbReference type="GO" id="GO:0016787">
    <property type="term" value="F:hydrolase activity"/>
    <property type="evidence" value="ECO:0007669"/>
    <property type="project" value="UniProtKB-UniRule"/>
</dbReference>
<keyword evidence="2" id="KW-0442">Lipid degradation</keyword>
<dbReference type="InterPro" id="IPR016035">
    <property type="entry name" value="Acyl_Trfase/lysoPLipase"/>
</dbReference>
<gene>
    <name evidence="4" type="ORF">HDE68_003639</name>
</gene>
<feature type="short sequence motif" description="DGA/G" evidence="2">
    <location>
        <begin position="287"/>
        <end position="289"/>
    </location>
</feature>
<organism evidence="4 5">
    <name type="scientific">Pedobacter cryoconitis</name>
    <dbReference type="NCBI Taxonomy" id="188932"/>
    <lineage>
        <taxon>Bacteria</taxon>
        <taxon>Pseudomonadati</taxon>
        <taxon>Bacteroidota</taxon>
        <taxon>Sphingobacteriia</taxon>
        <taxon>Sphingobacteriales</taxon>
        <taxon>Sphingobacteriaceae</taxon>
        <taxon>Pedobacter</taxon>
    </lineage>
</organism>
<name>A0A7W8ZPD3_9SPHI</name>
<reference evidence="4 5" key="1">
    <citation type="submission" date="2020-08" db="EMBL/GenBank/DDBJ databases">
        <title>Genomic Encyclopedia of Type Strains, Phase IV (KMG-V): Genome sequencing to study the core and pangenomes of soil and plant-associated prokaryotes.</title>
        <authorList>
            <person name="Whitman W."/>
        </authorList>
    </citation>
    <scope>NUCLEOTIDE SEQUENCE [LARGE SCALE GENOMIC DNA]</scope>
    <source>
        <strain evidence="4 5">S3M1</strain>
    </source>
</reference>
<evidence type="ECO:0000256" key="1">
    <source>
        <dbReference type="ARBA" id="ARBA00023098"/>
    </source>
</evidence>
<keyword evidence="2" id="KW-0378">Hydrolase</keyword>
<dbReference type="SUPFAM" id="SSF52151">
    <property type="entry name" value="FabD/lysophospholipase-like"/>
    <property type="match status" value="1"/>
</dbReference>
<dbReference type="GO" id="GO:0016042">
    <property type="term" value="P:lipid catabolic process"/>
    <property type="evidence" value="ECO:0007669"/>
    <property type="project" value="UniProtKB-UniRule"/>
</dbReference>
<accession>A0A7W8ZPD3</accession>
<evidence type="ECO:0000313" key="5">
    <source>
        <dbReference type="Proteomes" id="UP000537204"/>
    </source>
</evidence>
<dbReference type="InterPro" id="IPR002641">
    <property type="entry name" value="PNPLA_dom"/>
</dbReference>
<feature type="short sequence motif" description="GXSXG" evidence="2">
    <location>
        <begin position="65"/>
        <end position="69"/>
    </location>
</feature>
<sequence length="564" mass="63340">MDDNRNLPKEPGHFHLGICMAGAVSAGAYTAGVMDYLLEALEAYEKVRGQPGIPKHKVEVPVMGGASAGGMTALITAAALQQKMYAIDKPGTDLLKEHKDHILYHSWVDLTSKDMFSKMLDTEDIKNTVVSALNCAFIDQIAERVLKPENPETISWKPLPSYFPGKLKLFTTLTNLGGFTYNVNFNAQGSKRPYYMQVHQDYACFELTDGKSAANKQSGWMPLNFRAGINAQTAIEAAMATGAFPVGFKARRVTRPKDIVNNNPLFDQKMLHAIQINTDPYQSLNIDGGMINNDPFDKVRDVLSEACGQAEPELYNNFNTFNSTVLMIAPFPGSKPVDIKLIDRLMHVIGLTLSAMISQMRSKPDQVVDAMNENCAGQYLIDPSREFRKADGTIIHAQGEKAIACGALGGFSGFLNKEFRVHDYFLGRYNCKIFLRDYFTIPDSAKNENPIFKAGYEGIDADKYRSRVDRNWQIIPIVNEVDYTFPEFTFSSGSNWPALDWSVIHRFNTAMKKRVQSLILNLVRYKPVHKFFLWIGTRILLRGMITKAVLGTIRDELNRWQLLK</sequence>
<comment type="caution">
    <text evidence="2">Lacks conserved residue(s) required for the propagation of feature annotation.</text>
</comment>
<evidence type="ECO:0000256" key="2">
    <source>
        <dbReference type="PROSITE-ProRule" id="PRU01161"/>
    </source>
</evidence>
<feature type="active site" description="Proton acceptor" evidence="2">
    <location>
        <position position="287"/>
    </location>
</feature>
<dbReference type="Gene3D" id="3.40.1090.10">
    <property type="entry name" value="Cytosolic phospholipase A2 catalytic domain"/>
    <property type="match status" value="1"/>
</dbReference>
<feature type="active site" description="Nucleophile" evidence="2">
    <location>
        <position position="67"/>
    </location>
</feature>
<dbReference type="RefSeq" id="WP_183883582.1">
    <property type="nucleotide sequence ID" value="NZ_JACHCE010000006.1"/>
</dbReference>